<organism evidence="3 4">
    <name type="scientific">Pantoea stewartii</name>
    <dbReference type="NCBI Taxonomy" id="66269"/>
    <lineage>
        <taxon>Bacteria</taxon>
        <taxon>Pseudomonadati</taxon>
        <taxon>Pseudomonadota</taxon>
        <taxon>Gammaproteobacteria</taxon>
        <taxon>Enterobacterales</taxon>
        <taxon>Erwiniaceae</taxon>
        <taxon>Pantoea</taxon>
    </lineage>
</organism>
<protein>
    <submittedName>
        <fullName evidence="3">Uncharacterized protein</fullName>
    </submittedName>
</protein>
<name>A0AB34VKA6_9GAMM</name>
<feature type="coiled-coil region" evidence="1">
    <location>
        <begin position="14"/>
        <end position="41"/>
    </location>
</feature>
<evidence type="ECO:0000256" key="1">
    <source>
        <dbReference type="SAM" id="Coils"/>
    </source>
</evidence>
<evidence type="ECO:0000256" key="2">
    <source>
        <dbReference type="SAM" id="Phobius"/>
    </source>
</evidence>
<dbReference type="AlphaFoldDB" id="A0AB34VKA6"/>
<keyword evidence="2" id="KW-0472">Membrane</keyword>
<comment type="caution">
    <text evidence="3">The sequence shown here is derived from an EMBL/GenBank/DDBJ whole genome shotgun (WGS) entry which is preliminary data.</text>
</comment>
<accession>A0AB34VKA6</accession>
<reference evidence="3 4" key="1">
    <citation type="journal article" date="2016" name="Front. Microbiol.">
        <title>Genomic Resource of Rice Seed Associated Bacteria.</title>
        <authorList>
            <person name="Midha S."/>
            <person name="Bansal K."/>
            <person name="Sharma S."/>
            <person name="Kumar N."/>
            <person name="Patil P.P."/>
            <person name="Chaudhry V."/>
            <person name="Patil P.B."/>
        </authorList>
    </citation>
    <scope>NUCLEOTIDE SEQUENCE [LARGE SCALE GENOMIC DNA]</scope>
    <source>
        <strain evidence="3 4">RSA13</strain>
    </source>
</reference>
<proteinExistence type="predicted"/>
<sequence>MGEIRYAKLTPEQLREAARNRLEAQQKHRKASEEASEQEVNSLTTLAADDKARHNLTFLFLKCFFGLFIGAWIFILIYNWSVVCWIIWLNEHNLSNVADKIPLLELDKLLSLIISALGTSLGFIIGYYFKNKDK</sequence>
<feature type="transmembrane region" description="Helical" evidence="2">
    <location>
        <begin position="63"/>
        <end position="89"/>
    </location>
</feature>
<keyword evidence="1" id="KW-0175">Coiled coil</keyword>
<keyword evidence="2" id="KW-1133">Transmembrane helix</keyword>
<gene>
    <name evidence="3" type="ORF">RSA13_06155</name>
</gene>
<evidence type="ECO:0000313" key="4">
    <source>
        <dbReference type="Proteomes" id="UP000072520"/>
    </source>
</evidence>
<feature type="transmembrane region" description="Helical" evidence="2">
    <location>
        <begin position="109"/>
        <end position="129"/>
    </location>
</feature>
<evidence type="ECO:0000313" key="3">
    <source>
        <dbReference type="EMBL" id="KTS99186.1"/>
    </source>
</evidence>
<keyword evidence="2" id="KW-0812">Transmembrane</keyword>
<dbReference type="Proteomes" id="UP000072520">
    <property type="component" value="Unassembled WGS sequence"/>
</dbReference>
<dbReference type="EMBL" id="LDSI01000008">
    <property type="protein sequence ID" value="KTS99186.1"/>
    <property type="molecule type" value="Genomic_DNA"/>
</dbReference>
<dbReference type="RefSeq" id="WP_058707564.1">
    <property type="nucleotide sequence ID" value="NZ_LDSI01000008.1"/>
</dbReference>